<dbReference type="InterPro" id="IPR013096">
    <property type="entry name" value="Cupin_2"/>
</dbReference>
<dbReference type="RefSeq" id="WP_179487564.1">
    <property type="nucleotide sequence ID" value="NZ_JACCCW010000001.1"/>
</dbReference>
<keyword evidence="2" id="KW-0560">Oxidoreductase</keyword>
<dbReference type="PANTHER" id="PTHR38599">
    <property type="entry name" value="CUPIN DOMAIN PROTEIN (AFU_ORTHOLOGUE AFUA_3G13620)"/>
    <property type="match status" value="1"/>
</dbReference>
<dbReference type="InterPro" id="IPR011051">
    <property type="entry name" value="RmlC_Cupin_sf"/>
</dbReference>
<dbReference type="EMBL" id="JACCCW010000001">
    <property type="protein sequence ID" value="NYF78282.1"/>
    <property type="molecule type" value="Genomic_DNA"/>
</dbReference>
<comment type="caution">
    <text evidence="2">The sequence shown here is derived from an EMBL/GenBank/DDBJ whole genome shotgun (WGS) entry which is preliminary data.</text>
</comment>
<name>A0A7Y9TJH6_9BACT</name>
<dbReference type="SUPFAM" id="SSF51182">
    <property type="entry name" value="RmlC-like cupins"/>
    <property type="match status" value="1"/>
</dbReference>
<protein>
    <submittedName>
        <fullName evidence="2">Quercetin dioxygenase-like cupin family protein</fullName>
    </submittedName>
</protein>
<keyword evidence="2" id="KW-0223">Dioxygenase</keyword>
<proteinExistence type="predicted"/>
<keyword evidence="3" id="KW-1185">Reference proteome</keyword>
<evidence type="ECO:0000313" key="3">
    <source>
        <dbReference type="Proteomes" id="UP000589520"/>
    </source>
</evidence>
<evidence type="ECO:0000259" key="1">
    <source>
        <dbReference type="Pfam" id="PF07883"/>
    </source>
</evidence>
<organism evidence="2 3">
    <name type="scientific">Granulicella arctica</name>
    <dbReference type="NCBI Taxonomy" id="940613"/>
    <lineage>
        <taxon>Bacteria</taxon>
        <taxon>Pseudomonadati</taxon>
        <taxon>Acidobacteriota</taxon>
        <taxon>Terriglobia</taxon>
        <taxon>Terriglobales</taxon>
        <taxon>Acidobacteriaceae</taxon>
        <taxon>Granulicella</taxon>
    </lineage>
</organism>
<gene>
    <name evidence="2" type="ORF">HDF17_000569</name>
</gene>
<feature type="domain" description="Cupin type-2" evidence="1">
    <location>
        <begin position="30"/>
        <end position="98"/>
    </location>
</feature>
<sequence length="114" mass="12692">MNTNEIVRRQLLSAALGQRNVTQVDVREILFQPGQQTGRHLHPCPVLGYIVEGTALFQRSDAADVQTLVAGSAFYEPAGTVILRFDNASATEPMRFIAYYLLDGEQELIQMLPE</sequence>
<reference evidence="2 3" key="1">
    <citation type="submission" date="2020-07" db="EMBL/GenBank/DDBJ databases">
        <title>Genomic Encyclopedia of Type Strains, Phase IV (KMG-V): Genome sequencing to study the core and pangenomes of soil and plant-associated prokaryotes.</title>
        <authorList>
            <person name="Whitman W."/>
        </authorList>
    </citation>
    <scope>NUCLEOTIDE SEQUENCE [LARGE SCALE GENOMIC DNA]</scope>
    <source>
        <strain evidence="2 3">X4EP2</strain>
    </source>
</reference>
<dbReference type="Proteomes" id="UP000589520">
    <property type="component" value="Unassembled WGS sequence"/>
</dbReference>
<dbReference type="AlphaFoldDB" id="A0A7Y9TJH6"/>
<dbReference type="InterPro" id="IPR014710">
    <property type="entry name" value="RmlC-like_jellyroll"/>
</dbReference>
<dbReference type="GO" id="GO:0051213">
    <property type="term" value="F:dioxygenase activity"/>
    <property type="evidence" value="ECO:0007669"/>
    <property type="project" value="UniProtKB-KW"/>
</dbReference>
<dbReference type="PANTHER" id="PTHR38599:SF1">
    <property type="entry name" value="CUPIN DOMAIN PROTEIN (AFU_ORTHOLOGUE AFUA_3G13620)"/>
    <property type="match status" value="1"/>
</dbReference>
<accession>A0A7Y9TJH6</accession>
<evidence type="ECO:0000313" key="2">
    <source>
        <dbReference type="EMBL" id="NYF78282.1"/>
    </source>
</evidence>
<dbReference type="Gene3D" id="2.60.120.10">
    <property type="entry name" value="Jelly Rolls"/>
    <property type="match status" value="1"/>
</dbReference>
<dbReference type="Pfam" id="PF07883">
    <property type="entry name" value="Cupin_2"/>
    <property type="match status" value="1"/>
</dbReference>